<dbReference type="Pfam" id="PF00179">
    <property type="entry name" value="UQ_con"/>
    <property type="match status" value="1"/>
</dbReference>
<protein>
    <recommendedName>
        <fullName evidence="7">E2 NEDD8-conjugating enzyme</fullName>
        <ecNumber evidence="7">2.3.2.34</ecNumber>
    </recommendedName>
    <alternativeName>
        <fullName evidence="8">NEDD8 carrier protein</fullName>
    </alternativeName>
</protein>
<evidence type="ECO:0000256" key="8">
    <source>
        <dbReference type="ARBA" id="ARBA00079113"/>
    </source>
</evidence>
<dbReference type="PANTHER" id="PTHR24067">
    <property type="entry name" value="UBIQUITIN-CONJUGATING ENZYME E2"/>
    <property type="match status" value="1"/>
</dbReference>
<evidence type="ECO:0000256" key="4">
    <source>
        <dbReference type="ARBA" id="ARBA00022786"/>
    </source>
</evidence>
<evidence type="ECO:0000256" key="6">
    <source>
        <dbReference type="ARBA" id="ARBA00043698"/>
    </source>
</evidence>
<evidence type="ECO:0000313" key="13">
    <source>
        <dbReference type="Proteomes" id="UP000821853"/>
    </source>
</evidence>
<dbReference type="InterPro" id="IPR000608">
    <property type="entry name" value="UBC"/>
</dbReference>
<dbReference type="SUPFAM" id="SSF54495">
    <property type="entry name" value="UBC-like"/>
    <property type="match status" value="1"/>
</dbReference>
<dbReference type="GO" id="GO:0005524">
    <property type="term" value="F:ATP binding"/>
    <property type="evidence" value="ECO:0007669"/>
    <property type="project" value="UniProtKB-UniRule"/>
</dbReference>
<dbReference type="InterPro" id="IPR023313">
    <property type="entry name" value="UBQ-conjugating_AS"/>
</dbReference>
<dbReference type="GO" id="GO:0061654">
    <property type="term" value="F:NEDD8 conjugating enzyme activity"/>
    <property type="evidence" value="ECO:0007669"/>
    <property type="project" value="UniProtKB-EC"/>
</dbReference>
<dbReference type="Gene3D" id="3.10.110.10">
    <property type="entry name" value="Ubiquitin Conjugating Enzyme"/>
    <property type="match status" value="1"/>
</dbReference>
<evidence type="ECO:0000259" key="11">
    <source>
        <dbReference type="PROSITE" id="PS50127"/>
    </source>
</evidence>
<dbReference type="PROSITE" id="PS00183">
    <property type="entry name" value="UBC_1"/>
    <property type="match status" value="1"/>
</dbReference>
<keyword evidence="13" id="KW-1185">Reference proteome</keyword>
<dbReference type="PROSITE" id="PS50127">
    <property type="entry name" value="UBC_2"/>
    <property type="match status" value="1"/>
</dbReference>
<keyword evidence="2" id="KW-0808">Transferase</keyword>
<reference evidence="12 13" key="1">
    <citation type="journal article" date="2020" name="Cell">
        <title>Large-Scale Comparative Analyses of Tick Genomes Elucidate Their Genetic Diversity and Vector Capacities.</title>
        <authorList>
            <consortium name="Tick Genome and Microbiome Consortium (TIGMIC)"/>
            <person name="Jia N."/>
            <person name="Wang J."/>
            <person name="Shi W."/>
            <person name="Du L."/>
            <person name="Sun Y."/>
            <person name="Zhan W."/>
            <person name="Jiang J.F."/>
            <person name="Wang Q."/>
            <person name="Zhang B."/>
            <person name="Ji P."/>
            <person name="Bell-Sakyi L."/>
            <person name="Cui X.M."/>
            <person name="Yuan T.T."/>
            <person name="Jiang B.G."/>
            <person name="Yang W.F."/>
            <person name="Lam T.T."/>
            <person name="Chang Q.C."/>
            <person name="Ding S.J."/>
            <person name="Wang X.J."/>
            <person name="Zhu J.G."/>
            <person name="Ruan X.D."/>
            <person name="Zhao L."/>
            <person name="Wei J.T."/>
            <person name="Ye R.Z."/>
            <person name="Que T.C."/>
            <person name="Du C.H."/>
            <person name="Zhou Y.H."/>
            <person name="Cheng J.X."/>
            <person name="Dai P.F."/>
            <person name="Guo W.B."/>
            <person name="Han X.H."/>
            <person name="Huang E.J."/>
            <person name="Li L.F."/>
            <person name="Wei W."/>
            <person name="Gao Y.C."/>
            <person name="Liu J.Z."/>
            <person name="Shao H.Z."/>
            <person name="Wang X."/>
            <person name="Wang C.C."/>
            <person name="Yang T.C."/>
            <person name="Huo Q.B."/>
            <person name="Li W."/>
            <person name="Chen H.Y."/>
            <person name="Chen S.E."/>
            <person name="Zhou L.G."/>
            <person name="Ni X.B."/>
            <person name="Tian J.H."/>
            <person name="Sheng Y."/>
            <person name="Liu T."/>
            <person name="Pan Y.S."/>
            <person name="Xia L.Y."/>
            <person name="Li J."/>
            <person name="Zhao F."/>
            <person name="Cao W.C."/>
        </authorList>
    </citation>
    <scope>NUCLEOTIDE SEQUENCE [LARGE SCALE GENOMIC DNA]</scope>
    <source>
        <strain evidence="12">HaeL-2018</strain>
    </source>
</reference>
<evidence type="ECO:0000256" key="1">
    <source>
        <dbReference type="ARBA" id="ARBA00005032"/>
    </source>
</evidence>
<dbReference type="InterPro" id="IPR050113">
    <property type="entry name" value="Ub_conjugating_enzyme"/>
</dbReference>
<keyword evidence="5 10" id="KW-0067">ATP-binding</keyword>
<gene>
    <name evidence="12" type="ORF">HPB48_021224</name>
</gene>
<dbReference type="CDD" id="cd23794">
    <property type="entry name" value="UBCc_UBE2F_UBE2M"/>
    <property type="match status" value="1"/>
</dbReference>
<keyword evidence="4 10" id="KW-0833">Ubl conjugation pathway</keyword>
<dbReference type="InterPro" id="IPR016135">
    <property type="entry name" value="UBQ-conjugating_enzyme/RWD"/>
</dbReference>
<evidence type="ECO:0000256" key="3">
    <source>
        <dbReference type="ARBA" id="ARBA00022741"/>
    </source>
</evidence>
<evidence type="ECO:0000313" key="12">
    <source>
        <dbReference type="EMBL" id="KAH9360636.1"/>
    </source>
</evidence>
<evidence type="ECO:0000256" key="10">
    <source>
        <dbReference type="RuleBase" id="RU362109"/>
    </source>
</evidence>
<comment type="caution">
    <text evidence="12">The sequence shown here is derived from an EMBL/GenBank/DDBJ whole genome shotgun (WGS) entry which is preliminary data.</text>
</comment>
<name>A0A9J6FEN4_HAELO</name>
<sequence length="192" mass="21445">MLKLFALKREQHKSRQAANNAMAASRVSSARLRIAKDIGDLNLSDGCEIQFPDPDDLLAFKVVICPDEGFYKGGRFEFSFRVGPDYPHEPPRVRCDTAVYHPNIDLEGNVCLNILRHEWSPVLSVGSLVCGLLHLFLEPNPEDPLNREAADMLAADSQLFASTVNMAMLGGTIAGKKFQRCLLEGDERRLFR</sequence>
<dbReference type="OrthoDB" id="10249039at2759"/>
<dbReference type="AlphaFoldDB" id="A0A9J6FEN4"/>
<dbReference type="FunFam" id="3.10.110.10:FF:000239">
    <property type="entry name" value="NEDD8-conjugating enzyme Ubc12"/>
    <property type="match status" value="1"/>
</dbReference>
<comment type="pathway">
    <text evidence="1">Protein modification; protein neddylation.</text>
</comment>
<dbReference type="VEuPathDB" id="VectorBase:HLOH_049019"/>
<comment type="similarity">
    <text evidence="10">Belongs to the ubiquitin-conjugating enzyme family.</text>
</comment>
<evidence type="ECO:0000256" key="2">
    <source>
        <dbReference type="ARBA" id="ARBA00022679"/>
    </source>
</evidence>
<dbReference type="EMBL" id="JABSTR010000001">
    <property type="protein sequence ID" value="KAH9360636.1"/>
    <property type="molecule type" value="Genomic_DNA"/>
</dbReference>
<evidence type="ECO:0000256" key="5">
    <source>
        <dbReference type="ARBA" id="ARBA00022840"/>
    </source>
</evidence>
<feature type="active site" description="Glycyl thioester intermediate" evidence="9">
    <location>
        <position position="111"/>
    </location>
</feature>
<accession>A0A9J6FEN4</accession>
<evidence type="ECO:0000256" key="9">
    <source>
        <dbReference type="PROSITE-ProRule" id="PRU10133"/>
    </source>
</evidence>
<dbReference type="OMA" id="FHPNIEG"/>
<evidence type="ECO:0000256" key="7">
    <source>
        <dbReference type="ARBA" id="ARBA00044047"/>
    </source>
</evidence>
<organism evidence="12 13">
    <name type="scientific">Haemaphysalis longicornis</name>
    <name type="common">Bush tick</name>
    <dbReference type="NCBI Taxonomy" id="44386"/>
    <lineage>
        <taxon>Eukaryota</taxon>
        <taxon>Metazoa</taxon>
        <taxon>Ecdysozoa</taxon>
        <taxon>Arthropoda</taxon>
        <taxon>Chelicerata</taxon>
        <taxon>Arachnida</taxon>
        <taxon>Acari</taxon>
        <taxon>Parasitiformes</taxon>
        <taxon>Ixodida</taxon>
        <taxon>Ixodoidea</taxon>
        <taxon>Ixodidae</taxon>
        <taxon>Haemaphysalinae</taxon>
        <taxon>Haemaphysalis</taxon>
    </lineage>
</organism>
<proteinExistence type="inferred from homology"/>
<dbReference type="EC" id="2.3.2.34" evidence="7"/>
<feature type="domain" description="UBC core" evidence="11">
    <location>
        <begin position="29"/>
        <end position="173"/>
    </location>
</feature>
<comment type="catalytic activity">
    <reaction evidence="6">
        <text>[E1 NEDD8-activating enzyme]-S-[NEDD8 protein]-yl-L-cysteine + [E2 NEDD8-conjugating enzyme]-L-cysteine = [E1 NEDD8-activating enzyme]-L-cysteine + [E2 NEDD8-conjugating enzyme]-S-[NEDD8-protein]-yl-L-cysteine.</text>
        <dbReference type="EC" id="2.3.2.34"/>
    </reaction>
</comment>
<keyword evidence="3 10" id="KW-0547">Nucleotide-binding</keyword>
<dbReference type="SMART" id="SM00212">
    <property type="entry name" value="UBCc"/>
    <property type="match status" value="1"/>
</dbReference>
<dbReference type="Proteomes" id="UP000821853">
    <property type="component" value="Chromosome 1"/>
</dbReference>